<sequence length="44" mass="5159">MTRFILLREKRDESGAELPDQTITKTKSRSRGRSKFAISCHLFF</sequence>
<proteinExistence type="predicted"/>
<protein>
    <submittedName>
        <fullName evidence="1">Uncharacterized protein</fullName>
    </submittedName>
</protein>
<dbReference type="EMBL" id="AWWV01007752">
    <property type="protein sequence ID" value="OMO94935.1"/>
    <property type="molecule type" value="Genomic_DNA"/>
</dbReference>
<feature type="non-terminal residue" evidence="1">
    <location>
        <position position="44"/>
    </location>
</feature>
<evidence type="ECO:0000313" key="2">
    <source>
        <dbReference type="Proteomes" id="UP000188268"/>
    </source>
</evidence>
<evidence type="ECO:0000313" key="1">
    <source>
        <dbReference type="EMBL" id="OMO94935.1"/>
    </source>
</evidence>
<keyword evidence="2" id="KW-1185">Reference proteome</keyword>
<dbReference type="Proteomes" id="UP000188268">
    <property type="component" value="Unassembled WGS sequence"/>
</dbReference>
<name>A0A1R3JJI3_COCAP</name>
<organism evidence="1 2">
    <name type="scientific">Corchorus capsularis</name>
    <name type="common">Jute</name>
    <dbReference type="NCBI Taxonomy" id="210143"/>
    <lineage>
        <taxon>Eukaryota</taxon>
        <taxon>Viridiplantae</taxon>
        <taxon>Streptophyta</taxon>
        <taxon>Embryophyta</taxon>
        <taxon>Tracheophyta</taxon>
        <taxon>Spermatophyta</taxon>
        <taxon>Magnoliopsida</taxon>
        <taxon>eudicotyledons</taxon>
        <taxon>Gunneridae</taxon>
        <taxon>Pentapetalae</taxon>
        <taxon>rosids</taxon>
        <taxon>malvids</taxon>
        <taxon>Malvales</taxon>
        <taxon>Malvaceae</taxon>
        <taxon>Grewioideae</taxon>
        <taxon>Apeibeae</taxon>
        <taxon>Corchorus</taxon>
    </lineage>
</organism>
<dbReference type="AlphaFoldDB" id="A0A1R3JJI3"/>
<dbReference type="Gramene" id="OMO94935">
    <property type="protein sequence ID" value="OMO94935"/>
    <property type="gene ID" value="CCACVL1_05685"/>
</dbReference>
<accession>A0A1R3JJI3</accession>
<gene>
    <name evidence="1" type="ORF">CCACVL1_05685</name>
</gene>
<reference evidence="1 2" key="1">
    <citation type="submission" date="2013-09" db="EMBL/GenBank/DDBJ databases">
        <title>Corchorus capsularis genome sequencing.</title>
        <authorList>
            <person name="Alam M."/>
            <person name="Haque M.S."/>
            <person name="Islam M.S."/>
            <person name="Emdad E.M."/>
            <person name="Islam M.M."/>
            <person name="Ahmed B."/>
            <person name="Halim A."/>
            <person name="Hossen Q.M.M."/>
            <person name="Hossain M.Z."/>
            <person name="Ahmed R."/>
            <person name="Khan M.M."/>
            <person name="Islam R."/>
            <person name="Rashid M.M."/>
            <person name="Khan S.A."/>
            <person name="Rahman M.S."/>
            <person name="Alam M."/>
        </authorList>
    </citation>
    <scope>NUCLEOTIDE SEQUENCE [LARGE SCALE GENOMIC DNA]</scope>
    <source>
        <strain evidence="2">cv. CVL-1</strain>
        <tissue evidence="1">Whole seedling</tissue>
    </source>
</reference>
<comment type="caution">
    <text evidence="1">The sequence shown here is derived from an EMBL/GenBank/DDBJ whole genome shotgun (WGS) entry which is preliminary data.</text>
</comment>